<dbReference type="OrthoDB" id="268431at2"/>
<evidence type="ECO:0000313" key="2">
    <source>
        <dbReference type="EMBL" id="CAD72247.1"/>
    </source>
</evidence>
<feature type="region of interest" description="Disordered" evidence="1">
    <location>
        <begin position="234"/>
        <end position="283"/>
    </location>
</feature>
<dbReference type="AlphaFoldDB" id="Q7UWW5"/>
<organism evidence="2 3">
    <name type="scientific">Rhodopirellula baltica (strain DSM 10527 / NCIMB 13988 / SH1)</name>
    <dbReference type="NCBI Taxonomy" id="243090"/>
    <lineage>
        <taxon>Bacteria</taxon>
        <taxon>Pseudomonadati</taxon>
        <taxon>Planctomycetota</taxon>
        <taxon>Planctomycetia</taxon>
        <taxon>Pirellulales</taxon>
        <taxon>Pirellulaceae</taxon>
        <taxon>Rhodopirellula</taxon>
    </lineage>
</organism>
<dbReference type="HOGENOM" id="CLU_983094_0_0_0"/>
<dbReference type="PATRIC" id="fig|243090.15.peg.806"/>
<evidence type="ECO:0000256" key="1">
    <source>
        <dbReference type="SAM" id="MobiDB-lite"/>
    </source>
</evidence>
<feature type="compositionally biased region" description="Polar residues" evidence="1">
    <location>
        <begin position="46"/>
        <end position="64"/>
    </location>
</feature>
<dbReference type="InParanoid" id="Q7UWW5"/>
<feature type="region of interest" description="Disordered" evidence="1">
    <location>
        <begin position="1"/>
        <end position="108"/>
    </location>
</feature>
<sequence length="283" mass="31166">MLAKVPKARLIGLEDSTTSQTTRAPSAQLTHDMTSSPSHRTDSTDSRQVSSSRMNENSVEQTDASDAPPAVYASDLARPSGSKDSSSNTKAPSAPASTSPIKLSPFDPDMPYEDRPEMVLKLAAEVFAQTGSWVVFYREIMGCDGVVWKLFPEAPQRRHFESSPEFAELLEIMTSLRSQDSSKTSLHEPERMITVRLPRSMHSTAVKEAAELGLSINSYCLTKLLQPINKRFTPLEAGPRRGRRPGPQIQVEKTATGEISMQRIRVPSKPTKSTPKPGRKSQK</sequence>
<feature type="compositionally biased region" description="Low complexity" evidence="1">
    <location>
        <begin position="267"/>
        <end position="276"/>
    </location>
</feature>
<feature type="compositionally biased region" description="Polar residues" evidence="1">
    <location>
        <begin position="82"/>
        <end position="101"/>
    </location>
</feature>
<gene>
    <name evidence="2" type="ordered locus">RB1746</name>
</gene>
<dbReference type="Proteomes" id="UP000001025">
    <property type="component" value="Chromosome"/>
</dbReference>
<protein>
    <recommendedName>
        <fullName evidence="4">Toxin-antitoxin system HicB family antitoxin</fullName>
    </recommendedName>
</protein>
<evidence type="ECO:0008006" key="4">
    <source>
        <dbReference type="Google" id="ProtNLM"/>
    </source>
</evidence>
<reference evidence="2 3" key="1">
    <citation type="journal article" date="2003" name="Proc. Natl. Acad. Sci. U.S.A.">
        <title>Complete genome sequence of the marine planctomycete Pirellula sp. strain 1.</title>
        <authorList>
            <person name="Gloeckner F.O."/>
            <person name="Kube M."/>
            <person name="Bauer M."/>
            <person name="Teeling H."/>
            <person name="Lombardot T."/>
            <person name="Ludwig W."/>
            <person name="Gade D."/>
            <person name="Beck A."/>
            <person name="Borzym K."/>
            <person name="Heitmann K."/>
            <person name="Rabus R."/>
            <person name="Schlesner H."/>
            <person name="Amann R."/>
            <person name="Reinhardt R."/>
        </authorList>
    </citation>
    <scope>NUCLEOTIDE SEQUENCE [LARGE SCALE GENOMIC DNA]</scope>
    <source>
        <strain evidence="3">DSM 10527 / NCIMB 13988 / SH1</strain>
    </source>
</reference>
<dbReference type="EMBL" id="BX294135">
    <property type="protein sequence ID" value="CAD72247.1"/>
    <property type="molecule type" value="Genomic_DNA"/>
</dbReference>
<proteinExistence type="predicted"/>
<dbReference type="STRING" id="243090.RB1746"/>
<feature type="compositionally biased region" description="Polar residues" evidence="1">
    <location>
        <begin position="15"/>
        <end position="38"/>
    </location>
</feature>
<name>Q7UWW5_RHOBA</name>
<dbReference type="eggNOG" id="ENOG50339IC">
    <property type="taxonomic scope" value="Bacteria"/>
</dbReference>
<dbReference type="KEGG" id="rba:RB1746"/>
<dbReference type="EnsemblBacteria" id="CAD72247">
    <property type="protein sequence ID" value="CAD72247"/>
    <property type="gene ID" value="RB1746"/>
</dbReference>
<keyword evidence="3" id="KW-1185">Reference proteome</keyword>
<evidence type="ECO:0000313" key="3">
    <source>
        <dbReference type="Proteomes" id="UP000001025"/>
    </source>
</evidence>
<accession>Q7UWW5</accession>